<dbReference type="InterPro" id="IPR001559">
    <property type="entry name" value="Phosphotriesterase"/>
</dbReference>
<keyword evidence="1 4" id="KW-0479">Metal-binding</keyword>
<evidence type="ECO:0000256" key="4">
    <source>
        <dbReference type="PIRSR" id="PIRSR601559-51"/>
    </source>
</evidence>
<comment type="caution">
    <text evidence="6">The sequence shown here is derived from an EMBL/GenBank/DDBJ whole genome shotgun (WGS) entry which is preliminary data.</text>
</comment>
<comment type="similarity">
    <text evidence="5">Belongs to the metallo-dependent hydrolases superfamily. Phosphotriesterase family.</text>
</comment>
<name>A0A368JGU4_9BACT</name>
<dbReference type="PANTHER" id="PTHR10819">
    <property type="entry name" value="PHOSPHOTRIESTERASE-RELATED"/>
    <property type="match status" value="1"/>
</dbReference>
<dbReference type="SUPFAM" id="SSF51556">
    <property type="entry name" value="Metallo-dependent hydrolases"/>
    <property type="match status" value="1"/>
</dbReference>
<dbReference type="InterPro" id="IPR032466">
    <property type="entry name" value="Metal_Hydrolase"/>
</dbReference>
<sequence length="332" mass="37734">MNFVRTVLGDIDPEQLGITYSHEHVVIDESFPTRGNPDFLLNDLGKISEEVQRVYEAGGRTMVDAMPANCGRNALKLAEVSRLTNMQILAPTGLHLEMYYPPDHWRYRYSEDQLTRLFIADFEEGIDAFDYSGPVIERTPHKAGLIKLATGDEPFTKHQETVFRAVVNAHRETGIPILTHTNEGKHALAQAELFARLGADLQHVVLSHVDRYKDIAYNRAVLQTGVRVEYDSGFRWKPDQQNWTYTLLQTLLPEFPNQITVGMDAARNTYWQSYGGKPGLTWLLTTFRDYLRRLDLADYFQHLFIDTPKQLYSCNPTPSAPPSSAATRFPAG</sequence>
<dbReference type="PIRSF" id="PIRSF016839">
    <property type="entry name" value="PhP"/>
    <property type="match status" value="1"/>
</dbReference>
<proteinExistence type="inferred from homology"/>
<dbReference type="Gene3D" id="3.20.20.140">
    <property type="entry name" value="Metal-dependent hydrolases"/>
    <property type="match status" value="1"/>
</dbReference>
<dbReference type="Proteomes" id="UP000253383">
    <property type="component" value="Unassembled WGS sequence"/>
</dbReference>
<feature type="binding site" evidence="4">
    <location>
        <position position="208"/>
    </location>
    <ligand>
        <name>Zn(2+)</name>
        <dbReference type="ChEBI" id="CHEBI:29105"/>
        <label>2</label>
    </ligand>
</feature>
<dbReference type="GO" id="GO:0016787">
    <property type="term" value="F:hydrolase activity"/>
    <property type="evidence" value="ECO:0007669"/>
    <property type="project" value="UniProtKB-KW"/>
</dbReference>
<dbReference type="GO" id="GO:0008270">
    <property type="term" value="F:zinc ion binding"/>
    <property type="evidence" value="ECO:0007669"/>
    <property type="project" value="InterPro"/>
</dbReference>
<evidence type="ECO:0000256" key="2">
    <source>
        <dbReference type="ARBA" id="ARBA00022801"/>
    </source>
</evidence>
<feature type="binding site" description="via carbamate group" evidence="4">
    <location>
        <position position="147"/>
    </location>
    <ligand>
        <name>Zn(2+)</name>
        <dbReference type="ChEBI" id="CHEBI:29105"/>
        <label>1</label>
    </ligand>
</feature>
<protein>
    <submittedName>
        <fullName evidence="6">Aryldialkylphosphatase</fullName>
    </submittedName>
</protein>
<feature type="binding site" description="via carbamate group" evidence="4">
    <location>
        <position position="147"/>
    </location>
    <ligand>
        <name>Zn(2+)</name>
        <dbReference type="ChEBI" id="CHEBI:29105"/>
        <label>2</label>
    </ligand>
</feature>
<dbReference type="AlphaFoldDB" id="A0A368JGU4"/>
<evidence type="ECO:0000256" key="1">
    <source>
        <dbReference type="ARBA" id="ARBA00022723"/>
    </source>
</evidence>
<dbReference type="EMBL" id="QOWE01000027">
    <property type="protein sequence ID" value="RCR66475.1"/>
    <property type="molecule type" value="Genomic_DNA"/>
</dbReference>
<dbReference type="OrthoDB" id="105927at2"/>
<feature type="binding site" evidence="4">
    <location>
        <position position="24"/>
    </location>
    <ligand>
        <name>Zn(2+)</name>
        <dbReference type="ChEBI" id="CHEBI:29105"/>
        <label>1</label>
    </ligand>
</feature>
<evidence type="ECO:0000313" key="6">
    <source>
        <dbReference type="EMBL" id="RCR66475.1"/>
    </source>
</evidence>
<reference evidence="6 7" key="1">
    <citation type="submission" date="2018-07" db="EMBL/GenBank/DDBJ databases">
        <title>Genome analysis of Larkinella rosea.</title>
        <authorList>
            <person name="Zhou Z."/>
            <person name="Wang G."/>
        </authorList>
    </citation>
    <scope>NUCLEOTIDE SEQUENCE [LARGE SCALE GENOMIC DNA]</scope>
    <source>
        <strain evidence="7">zzj9</strain>
    </source>
</reference>
<feature type="binding site" evidence="4">
    <location>
        <position position="22"/>
    </location>
    <ligand>
        <name>Zn(2+)</name>
        <dbReference type="ChEBI" id="CHEBI:29105"/>
        <label>1</label>
    </ligand>
</feature>
<gene>
    <name evidence="6" type="ORF">DUE52_26750</name>
</gene>
<dbReference type="PROSITE" id="PS51347">
    <property type="entry name" value="PHOSPHOTRIESTERASE_2"/>
    <property type="match status" value="1"/>
</dbReference>
<organism evidence="6 7">
    <name type="scientific">Larkinella punicea</name>
    <dbReference type="NCBI Taxonomy" id="2315727"/>
    <lineage>
        <taxon>Bacteria</taxon>
        <taxon>Pseudomonadati</taxon>
        <taxon>Bacteroidota</taxon>
        <taxon>Cytophagia</taxon>
        <taxon>Cytophagales</taxon>
        <taxon>Spirosomataceae</taxon>
        <taxon>Larkinella</taxon>
    </lineage>
</organism>
<feature type="binding site" evidence="4">
    <location>
        <position position="264"/>
    </location>
    <ligand>
        <name>Zn(2+)</name>
        <dbReference type="ChEBI" id="CHEBI:29105"/>
        <label>1</label>
    </ligand>
</feature>
<accession>A0A368JGU4</accession>
<evidence type="ECO:0000256" key="3">
    <source>
        <dbReference type="PIRSR" id="PIRSR601559-50"/>
    </source>
</evidence>
<dbReference type="RefSeq" id="WP_114409148.1">
    <property type="nucleotide sequence ID" value="NZ_QOWE01000027.1"/>
</dbReference>
<dbReference type="PANTHER" id="PTHR10819:SF3">
    <property type="entry name" value="PHOSPHOTRIESTERASE-RELATED PROTEIN"/>
    <property type="match status" value="1"/>
</dbReference>
<comment type="cofactor">
    <cofactor evidence="4">
        <name>a divalent metal cation</name>
        <dbReference type="ChEBI" id="CHEBI:60240"/>
    </cofactor>
    <text evidence="4">Binds 2 divalent metal cations per subunit.</text>
</comment>
<evidence type="ECO:0000256" key="5">
    <source>
        <dbReference type="PROSITE-ProRule" id="PRU00679"/>
    </source>
</evidence>
<feature type="binding site" evidence="4">
    <location>
        <position position="180"/>
    </location>
    <ligand>
        <name>Zn(2+)</name>
        <dbReference type="ChEBI" id="CHEBI:29105"/>
        <label>2</label>
    </ligand>
</feature>
<keyword evidence="2" id="KW-0378">Hydrolase</keyword>
<feature type="modified residue" description="N6-carboxylysine" evidence="3 5">
    <location>
        <position position="147"/>
    </location>
</feature>
<evidence type="ECO:0000313" key="7">
    <source>
        <dbReference type="Proteomes" id="UP000253383"/>
    </source>
</evidence>
<dbReference type="Pfam" id="PF02126">
    <property type="entry name" value="PTE"/>
    <property type="match status" value="1"/>
</dbReference>
<keyword evidence="7" id="KW-1185">Reference proteome</keyword>